<evidence type="ECO:0008006" key="4">
    <source>
        <dbReference type="Google" id="ProtNLM"/>
    </source>
</evidence>
<evidence type="ECO:0000313" key="2">
    <source>
        <dbReference type="EMBL" id="PON46891.1"/>
    </source>
</evidence>
<keyword evidence="3" id="KW-1185">Reference proteome</keyword>
<evidence type="ECO:0000256" key="1">
    <source>
        <dbReference type="SAM" id="SignalP"/>
    </source>
</evidence>
<name>A0A2P5BDM7_TREOI</name>
<dbReference type="AlphaFoldDB" id="A0A2P5BDM7"/>
<keyword evidence="1" id="KW-0732">Signal</keyword>
<evidence type="ECO:0000313" key="3">
    <source>
        <dbReference type="Proteomes" id="UP000237000"/>
    </source>
</evidence>
<protein>
    <recommendedName>
        <fullName evidence="4">Secreted protein</fullName>
    </recommendedName>
</protein>
<comment type="caution">
    <text evidence="2">The sequence shown here is derived from an EMBL/GenBank/DDBJ whole genome shotgun (WGS) entry which is preliminary data.</text>
</comment>
<proteinExistence type="predicted"/>
<dbReference type="InParanoid" id="A0A2P5BDM7"/>
<dbReference type="EMBL" id="JXTC01000545">
    <property type="protein sequence ID" value="PON46891.1"/>
    <property type="molecule type" value="Genomic_DNA"/>
</dbReference>
<feature type="signal peptide" evidence="1">
    <location>
        <begin position="1"/>
        <end position="27"/>
    </location>
</feature>
<sequence length="110" mass="12277">MGTTFLIFLVFVTRLGFPTLGSGGAMAFDKFLSSPNTTRFLLGHWSSATAAATATSATDLFLANRVMRTHLPCSAMDMVALSAQLSLSVAFRTKEREREQERERERERER</sequence>
<gene>
    <name evidence="2" type="ORF">TorRG33x02_324820</name>
</gene>
<reference evidence="3" key="1">
    <citation type="submission" date="2016-06" db="EMBL/GenBank/DDBJ databases">
        <title>Parallel loss of symbiosis genes in relatives of nitrogen-fixing non-legume Parasponia.</title>
        <authorList>
            <person name="Van Velzen R."/>
            <person name="Holmer R."/>
            <person name="Bu F."/>
            <person name="Rutten L."/>
            <person name="Van Zeijl A."/>
            <person name="Liu W."/>
            <person name="Santuari L."/>
            <person name="Cao Q."/>
            <person name="Sharma T."/>
            <person name="Shen D."/>
            <person name="Roswanjaya Y."/>
            <person name="Wardhani T."/>
            <person name="Kalhor M.S."/>
            <person name="Jansen J."/>
            <person name="Van den Hoogen J."/>
            <person name="Gungor B."/>
            <person name="Hartog M."/>
            <person name="Hontelez J."/>
            <person name="Verver J."/>
            <person name="Yang W.-C."/>
            <person name="Schijlen E."/>
            <person name="Repin R."/>
            <person name="Schilthuizen M."/>
            <person name="Schranz E."/>
            <person name="Heidstra R."/>
            <person name="Miyata K."/>
            <person name="Fedorova E."/>
            <person name="Kohlen W."/>
            <person name="Bisseling T."/>
            <person name="Smit S."/>
            <person name="Geurts R."/>
        </authorList>
    </citation>
    <scope>NUCLEOTIDE SEQUENCE [LARGE SCALE GENOMIC DNA]</scope>
    <source>
        <strain evidence="3">cv. RG33-2</strain>
    </source>
</reference>
<dbReference type="OrthoDB" id="10335137at2759"/>
<accession>A0A2P5BDM7</accession>
<dbReference type="Proteomes" id="UP000237000">
    <property type="component" value="Unassembled WGS sequence"/>
</dbReference>
<feature type="chain" id="PRO_5015144603" description="Secreted protein" evidence="1">
    <location>
        <begin position="28"/>
        <end position="110"/>
    </location>
</feature>
<organism evidence="2 3">
    <name type="scientific">Trema orientale</name>
    <name type="common">Charcoal tree</name>
    <name type="synonym">Celtis orientalis</name>
    <dbReference type="NCBI Taxonomy" id="63057"/>
    <lineage>
        <taxon>Eukaryota</taxon>
        <taxon>Viridiplantae</taxon>
        <taxon>Streptophyta</taxon>
        <taxon>Embryophyta</taxon>
        <taxon>Tracheophyta</taxon>
        <taxon>Spermatophyta</taxon>
        <taxon>Magnoliopsida</taxon>
        <taxon>eudicotyledons</taxon>
        <taxon>Gunneridae</taxon>
        <taxon>Pentapetalae</taxon>
        <taxon>rosids</taxon>
        <taxon>fabids</taxon>
        <taxon>Rosales</taxon>
        <taxon>Cannabaceae</taxon>
        <taxon>Trema</taxon>
    </lineage>
</organism>